<feature type="compositionally biased region" description="Basic and acidic residues" evidence="4">
    <location>
        <begin position="243"/>
        <end position="268"/>
    </location>
</feature>
<dbReference type="EMBL" id="QUAK01000087">
    <property type="protein sequence ID" value="RFU85657.1"/>
    <property type="molecule type" value="Genomic_DNA"/>
</dbReference>
<keyword evidence="1" id="KW-0813">Transport</keyword>
<dbReference type="CDD" id="cd03255">
    <property type="entry name" value="ABC_MJ0796_LolCDE_FtsE"/>
    <property type="match status" value="1"/>
</dbReference>
<feature type="domain" description="ABC transporter" evidence="5">
    <location>
        <begin position="17"/>
        <end position="254"/>
    </location>
</feature>
<organism evidence="6 7">
    <name type="scientific">Streptomyces triticagri</name>
    <dbReference type="NCBI Taxonomy" id="2293568"/>
    <lineage>
        <taxon>Bacteria</taxon>
        <taxon>Bacillati</taxon>
        <taxon>Actinomycetota</taxon>
        <taxon>Actinomycetes</taxon>
        <taxon>Kitasatosporales</taxon>
        <taxon>Streptomycetaceae</taxon>
        <taxon>Streptomyces</taxon>
    </lineage>
</organism>
<feature type="region of interest" description="Disordered" evidence="4">
    <location>
        <begin position="237"/>
        <end position="268"/>
    </location>
</feature>
<dbReference type="Gene3D" id="3.40.50.300">
    <property type="entry name" value="P-loop containing nucleotide triphosphate hydrolases"/>
    <property type="match status" value="1"/>
</dbReference>
<dbReference type="AlphaFoldDB" id="A0A372M5T3"/>
<evidence type="ECO:0000256" key="1">
    <source>
        <dbReference type="ARBA" id="ARBA00022448"/>
    </source>
</evidence>
<gene>
    <name evidence="6" type="ORF">DY218_16325</name>
</gene>
<dbReference type="Proteomes" id="UP000263094">
    <property type="component" value="Unassembled WGS sequence"/>
</dbReference>
<dbReference type="SMART" id="SM00382">
    <property type="entry name" value="AAA"/>
    <property type="match status" value="1"/>
</dbReference>
<evidence type="ECO:0000259" key="5">
    <source>
        <dbReference type="PROSITE" id="PS50893"/>
    </source>
</evidence>
<keyword evidence="3 6" id="KW-0067">ATP-binding</keyword>
<dbReference type="SUPFAM" id="SSF52540">
    <property type="entry name" value="P-loop containing nucleoside triphosphate hydrolases"/>
    <property type="match status" value="1"/>
</dbReference>
<dbReference type="PROSITE" id="PS50893">
    <property type="entry name" value="ABC_TRANSPORTER_2"/>
    <property type="match status" value="1"/>
</dbReference>
<dbReference type="GO" id="GO:0022857">
    <property type="term" value="F:transmembrane transporter activity"/>
    <property type="evidence" value="ECO:0007669"/>
    <property type="project" value="TreeGrafter"/>
</dbReference>
<reference evidence="6 7" key="1">
    <citation type="submission" date="2018-08" db="EMBL/GenBank/DDBJ databases">
        <title>Isolation, diversity and antifungal activity of Actinobacteria from wheat.</title>
        <authorList>
            <person name="Han C."/>
        </authorList>
    </citation>
    <scope>NUCLEOTIDE SEQUENCE [LARGE SCALE GENOMIC DNA]</scope>
    <source>
        <strain evidence="6 7">NEAU-YY421</strain>
    </source>
</reference>
<dbReference type="GO" id="GO:0005886">
    <property type="term" value="C:plasma membrane"/>
    <property type="evidence" value="ECO:0007669"/>
    <property type="project" value="TreeGrafter"/>
</dbReference>
<evidence type="ECO:0000313" key="6">
    <source>
        <dbReference type="EMBL" id="RFU85657.1"/>
    </source>
</evidence>
<dbReference type="RefSeq" id="WP_128556759.1">
    <property type="nucleotide sequence ID" value="NZ_QUAK01000087.1"/>
</dbReference>
<protein>
    <submittedName>
        <fullName evidence="6">ABC transporter ATP-binding protein</fullName>
    </submittedName>
</protein>
<evidence type="ECO:0000256" key="4">
    <source>
        <dbReference type="SAM" id="MobiDB-lite"/>
    </source>
</evidence>
<evidence type="ECO:0000256" key="2">
    <source>
        <dbReference type="ARBA" id="ARBA00022741"/>
    </source>
</evidence>
<dbReference type="Pfam" id="PF00005">
    <property type="entry name" value="ABC_tran"/>
    <property type="match status" value="1"/>
</dbReference>
<dbReference type="InterPro" id="IPR003439">
    <property type="entry name" value="ABC_transporter-like_ATP-bd"/>
</dbReference>
<dbReference type="PANTHER" id="PTHR24220">
    <property type="entry name" value="IMPORT ATP-BINDING PROTEIN"/>
    <property type="match status" value="1"/>
</dbReference>
<dbReference type="GO" id="GO:0005524">
    <property type="term" value="F:ATP binding"/>
    <property type="evidence" value="ECO:0007669"/>
    <property type="project" value="UniProtKB-KW"/>
</dbReference>
<dbReference type="FunFam" id="3.40.50.300:FF:000032">
    <property type="entry name" value="Export ABC transporter ATP-binding protein"/>
    <property type="match status" value="1"/>
</dbReference>
<name>A0A372M5T3_9ACTN</name>
<accession>A0A372M5T3</accession>
<sequence length="268" mass="28894">MSASEGAQETGLDGPAARARSLTKAYGSGETTVLALDAVDVDIAAGRFTAVMGPSGSGKSTLMHCLAGLDSVSAGQVWLGSTEITGLKDRELTRLRRDRIGFMFQAFNLLPTLNARENITLPMDIAGRRPDREWVDRVIDTLALRDRLGHRPAQLSGGQQQRVACARALAARPELIFADEPTGNLDSRAGAEVLGFLREAVDELDQTVVMVTHDPNAAAYSDLVLFLADGRIVDEMPQPTSEKVLERMKRFDSGRPEDPDTGRTTDGS</sequence>
<dbReference type="GO" id="GO:0098796">
    <property type="term" value="C:membrane protein complex"/>
    <property type="evidence" value="ECO:0007669"/>
    <property type="project" value="UniProtKB-ARBA"/>
</dbReference>
<dbReference type="InterPro" id="IPR003593">
    <property type="entry name" value="AAA+_ATPase"/>
</dbReference>
<keyword evidence="7" id="KW-1185">Reference proteome</keyword>
<comment type="caution">
    <text evidence="6">The sequence shown here is derived from an EMBL/GenBank/DDBJ whole genome shotgun (WGS) entry which is preliminary data.</text>
</comment>
<proteinExistence type="predicted"/>
<evidence type="ECO:0000313" key="7">
    <source>
        <dbReference type="Proteomes" id="UP000263094"/>
    </source>
</evidence>
<dbReference type="InterPro" id="IPR017911">
    <property type="entry name" value="MacB-like_ATP-bd"/>
</dbReference>
<dbReference type="PANTHER" id="PTHR24220:SF685">
    <property type="entry name" value="ABC TRANSPORTER RELATED"/>
    <property type="match status" value="1"/>
</dbReference>
<dbReference type="OrthoDB" id="9802264at2"/>
<evidence type="ECO:0000256" key="3">
    <source>
        <dbReference type="ARBA" id="ARBA00022840"/>
    </source>
</evidence>
<keyword evidence="2" id="KW-0547">Nucleotide-binding</keyword>
<dbReference type="InterPro" id="IPR015854">
    <property type="entry name" value="ABC_transpr_LolD-like"/>
</dbReference>
<dbReference type="InterPro" id="IPR027417">
    <property type="entry name" value="P-loop_NTPase"/>
</dbReference>
<dbReference type="GO" id="GO:0016887">
    <property type="term" value="F:ATP hydrolysis activity"/>
    <property type="evidence" value="ECO:0007669"/>
    <property type="project" value="InterPro"/>
</dbReference>